<dbReference type="AlphaFoldDB" id="A0A5A7N7X6"/>
<dbReference type="Proteomes" id="UP000324996">
    <property type="component" value="Unassembled WGS sequence"/>
</dbReference>
<comment type="caution">
    <text evidence="2">The sequence shown here is derived from an EMBL/GenBank/DDBJ whole genome shotgun (WGS) entry which is preliminary data.</text>
</comment>
<gene>
    <name evidence="2" type="ORF">JCM17846_21240</name>
</gene>
<keyword evidence="1" id="KW-0812">Transmembrane</keyword>
<keyword evidence="3" id="KW-1185">Reference proteome</keyword>
<keyword evidence="1" id="KW-1133">Transmembrane helix</keyword>
<proteinExistence type="predicted"/>
<feature type="transmembrane region" description="Helical" evidence="1">
    <location>
        <begin position="6"/>
        <end position="24"/>
    </location>
</feature>
<organism evidence="2 3">
    <name type="scientific">Iodidimonas nitroreducens</name>
    <dbReference type="NCBI Taxonomy" id="1236968"/>
    <lineage>
        <taxon>Bacteria</taxon>
        <taxon>Pseudomonadati</taxon>
        <taxon>Pseudomonadota</taxon>
        <taxon>Alphaproteobacteria</taxon>
        <taxon>Iodidimonadales</taxon>
        <taxon>Iodidimonadaceae</taxon>
        <taxon>Iodidimonas</taxon>
    </lineage>
</organism>
<feature type="transmembrane region" description="Helical" evidence="1">
    <location>
        <begin position="91"/>
        <end position="111"/>
    </location>
</feature>
<reference evidence="2 3" key="1">
    <citation type="submission" date="2019-09" db="EMBL/GenBank/DDBJ databases">
        <title>NBRP : Genome information of microbial organism related human and environment.</title>
        <authorList>
            <person name="Hattori M."/>
            <person name="Oshima K."/>
            <person name="Inaba H."/>
            <person name="Suda W."/>
            <person name="Sakamoto M."/>
            <person name="Iino T."/>
            <person name="Kitahara M."/>
            <person name="Oshida Y."/>
            <person name="Iida T."/>
            <person name="Kudo T."/>
            <person name="Itoh T."/>
            <person name="Ohkuma M."/>
        </authorList>
    </citation>
    <scope>NUCLEOTIDE SEQUENCE [LARGE SCALE GENOMIC DNA]</scope>
    <source>
        <strain evidence="2 3">Q-1</strain>
    </source>
</reference>
<evidence type="ECO:0000313" key="3">
    <source>
        <dbReference type="Proteomes" id="UP000324996"/>
    </source>
</evidence>
<evidence type="ECO:0000313" key="2">
    <source>
        <dbReference type="EMBL" id="GER04442.1"/>
    </source>
</evidence>
<dbReference type="RefSeq" id="WP_150007130.1">
    <property type="nucleotide sequence ID" value="NZ_BKCN01000010.1"/>
</dbReference>
<keyword evidence="1" id="KW-0472">Membrane</keyword>
<accession>A0A5A7N7X6</accession>
<evidence type="ECO:0000256" key="1">
    <source>
        <dbReference type="SAM" id="Phobius"/>
    </source>
</evidence>
<feature type="transmembrane region" description="Helical" evidence="1">
    <location>
        <begin position="44"/>
        <end position="65"/>
    </location>
</feature>
<name>A0A5A7N7X6_9PROT</name>
<sequence length="169" mass="19239">MALALPTFLLFILILPGIIFKNAYNTIHGEAIKKNPLSASFINAVLSAAIFHIFFLLLICNLPIFPEPDLPRFFSVIAGNRDFIPTSDESWIFLGYMFAVITAAYICGTLIRNLVDNLYLEYAALRFNPFFADGRWDVNLRGPILDEVTTYEELKSHVSYQNKKNIRNL</sequence>
<dbReference type="EMBL" id="BKCN01000010">
    <property type="protein sequence ID" value="GER04442.1"/>
    <property type="molecule type" value="Genomic_DNA"/>
</dbReference>
<protein>
    <submittedName>
        <fullName evidence="2">Uncharacterized protein</fullName>
    </submittedName>
</protein>